<name>A0ACC2RPV6_9FUNG</name>
<evidence type="ECO:0000313" key="2">
    <source>
        <dbReference type="Proteomes" id="UP001165960"/>
    </source>
</evidence>
<gene>
    <name evidence="1" type="ORF">DSO57_1037569</name>
</gene>
<protein>
    <submittedName>
        <fullName evidence="1">Uncharacterized protein</fullName>
    </submittedName>
</protein>
<dbReference type="Proteomes" id="UP001165960">
    <property type="component" value="Unassembled WGS sequence"/>
</dbReference>
<organism evidence="1 2">
    <name type="scientific">Entomophthora muscae</name>
    <dbReference type="NCBI Taxonomy" id="34485"/>
    <lineage>
        <taxon>Eukaryota</taxon>
        <taxon>Fungi</taxon>
        <taxon>Fungi incertae sedis</taxon>
        <taxon>Zoopagomycota</taxon>
        <taxon>Entomophthoromycotina</taxon>
        <taxon>Entomophthoromycetes</taxon>
        <taxon>Entomophthorales</taxon>
        <taxon>Entomophthoraceae</taxon>
        <taxon>Entomophthora</taxon>
    </lineage>
</organism>
<accession>A0ACC2RPV6</accession>
<evidence type="ECO:0000313" key="1">
    <source>
        <dbReference type="EMBL" id="KAJ9052099.1"/>
    </source>
</evidence>
<keyword evidence="2" id="KW-1185">Reference proteome</keyword>
<sequence>MSQEDTSVLSVRESEKTQSLFVICLVAGPLPILFYVNNALSIWNFDRLHYILFQLVFVLLLPTILRLRNGSVKTISAEKDCQTRPLVIESSSKQNLTSHYDFQYQDLESPKASTSNSPCLSETPLAPMHGFSKTCEVLFEEFEAIANSNVENSSICWELMVDISNPIPLTVYRDKHAEHRYRLECVFDNTPAAVFDLMSELFDSKDSSTSAKKYLRVLEKLEVLDKNTDIIYFCTTSFWPTSARDACLLQSSKNLEDGSIMTVLQSINHPLKGKDVIKDAVQMDLHLMGRWLRPIAGCPKKCTMVTYLHGDPQGWIPKSLITFMASNFVPRLFDQINNKIALLPFKERSLKLVNYFMGSPTGAMTELTLNDETYSLSPTSSILDLPSQSEACYSAPTSSKVPASLLSSNRALAPPLSAWERIKKLPSRWWIRKVATTSTPILFLVAILAVMARRNRP</sequence>
<comment type="caution">
    <text evidence="1">The sequence shown here is derived from an EMBL/GenBank/DDBJ whole genome shotgun (WGS) entry which is preliminary data.</text>
</comment>
<reference evidence="1" key="1">
    <citation type="submission" date="2022-04" db="EMBL/GenBank/DDBJ databases">
        <title>Genome of the entomopathogenic fungus Entomophthora muscae.</title>
        <authorList>
            <person name="Elya C."/>
            <person name="Lovett B.R."/>
            <person name="Lee E."/>
            <person name="Macias A.M."/>
            <person name="Hajek A.E."/>
            <person name="De Bivort B.L."/>
            <person name="Kasson M.T."/>
            <person name="De Fine Licht H.H."/>
            <person name="Stajich J.E."/>
        </authorList>
    </citation>
    <scope>NUCLEOTIDE SEQUENCE</scope>
    <source>
        <strain evidence="1">Berkeley</strain>
    </source>
</reference>
<proteinExistence type="predicted"/>
<dbReference type="EMBL" id="QTSX02006799">
    <property type="protein sequence ID" value="KAJ9052099.1"/>
    <property type="molecule type" value="Genomic_DNA"/>
</dbReference>